<feature type="region of interest" description="Disordered" evidence="1">
    <location>
        <begin position="1"/>
        <end position="62"/>
    </location>
</feature>
<comment type="caution">
    <text evidence="2">The sequence shown here is derived from an EMBL/GenBank/DDBJ whole genome shotgun (WGS) entry which is preliminary data.</text>
</comment>
<evidence type="ECO:0000256" key="1">
    <source>
        <dbReference type="SAM" id="MobiDB-lite"/>
    </source>
</evidence>
<reference evidence="2 3" key="1">
    <citation type="submission" date="2018-06" db="EMBL/GenBank/DDBJ databases">
        <title>Genome Sequence of the Brown Rot Fungal Pathogen Monilinia fructigena.</title>
        <authorList>
            <person name="Landi L."/>
            <person name="De Miccolis Angelini R.M."/>
            <person name="Pollastro S."/>
            <person name="Abate D."/>
            <person name="Faretra F."/>
            <person name="Romanazzi G."/>
        </authorList>
    </citation>
    <scope>NUCLEOTIDE SEQUENCE [LARGE SCALE GENOMIC DNA]</scope>
    <source>
        <strain evidence="2 3">Mfrg269</strain>
    </source>
</reference>
<dbReference type="Proteomes" id="UP000249056">
    <property type="component" value="Unassembled WGS sequence"/>
</dbReference>
<organism evidence="2 3">
    <name type="scientific">Monilinia fructigena</name>
    <dbReference type="NCBI Taxonomy" id="38457"/>
    <lineage>
        <taxon>Eukaryota</taxon>
        <taxon>Fungi</taxon>
        <taxon>Dikarya</taxon>
        <taxon>Ascomycota</taxon>
        <taxon>Pezizomycotina</taxon>
        <taxon>Leotiomycetes</taxon>
        <taxon>Helotiales</taxon>
        <taxon>Sclerotiniaceae</taxon>
        <taxon>Monilinia</taxon>
    </lineage>
</organism>
<sequence length="187" mass="20903">MVSAEALIEDEERRINEAGYFANDSENSPTKGQKSTGTVTSEASSQSTMQTSVVESEPNYDHDLEEAIRLSLMDGHAIGDNGYAPNHSDYDVNFTYKSKKTRRSASSSPSTSQTSNNRFKAEASNSIAKHDELADDLEFALQLSLAEERSKQEAELKSFREWDLQERGKVVQFEMRGALRIAFFSSR</sequence>
<feature type="region of interest" description="Disordered" evidence="1">
    <location>
        <begin position="76"/>
        <end position="124"/>
    </location>
</feature>
<evidence type="ECO:0000313" key="3">
    <source>
        <dbReference type="Proteomes" id="UP000249056"/>
    </source>
</evidence>
<protein>
    <submittedName>
        <fullName evidence="2">Uncharacterized protein</fullName>
    </submittedName>
</protein>
<dbReference type="EMBL" id="QKRW01000016">
    <property type="protein sequence ID" value="RAL63947.1"/>
    <property type="molecule type" value="Genomic_DNA"/>
</dbReference>
<keyword evidence="3" id="KW-1185">Reference proteome</keyword>
<feature type="compositionally biased region" description="Low complexity" evidence="1">
    <location>
        <begin position="104"/>
        <end position="118"/>
    </location>
</feature>
<name>A0A395IUG5_9HELO</name>
<dbReference type="AlphaFoldDB" id="A0A395IUG5"/>
<accession>A0A395IUG5</accession>
<proteinExistence type="predicted"/>
<evidence type="ECO:0000313" key="2">
    <source>
        <dbReference type="EMBL" id="RAL63947.1"/>
    </source>
</evidence>
<feature type="compositionally biased region" description="Polar residues" evidence="1">
    <location>
        <begin position="24"/>
        <end position="54"/>
    </location>
</feature>
<gene>
    <name evidence="2" type="ORF">DID88_003135</name>
</gene>